<evidence type="ECO:0000256" key="1">
    <source>
        <dbReference type="SAM" id="MobiDB-lite"/>
    </source>
</evidence>
<dbReference type="AlphaFoldDB" id="A0A4C1UND3"/>
<gene>
    <name evidence="2" type="ORF">EVAR_14313_1</name>
</gene>
<evidence type="ECO:0000313" key="2">
    <source>
        <dbReference type="EMBL" id="GBP27492.1"/>
    </source>
</evidence>
<keyword evidence="3" id="KW-1185">Reference proteome</keyword>
<accession>A0A4C1UND3</accession>
<name>A0A4C1UND3_EUMVA</name>
<evidence type="ECO:0000313" key="3">
    <source>
        <dbReference type="Proteomes" id="UP000299102"/>
    </source>
</evidence>
<proteinExistence type="predicted"/>
<dbReference type="Proteomes" id="UP000299102">
    <property type="component" value="Unassembled WGS sequence"/>
</dbReference>
<protein>
    <submittedName>
        <fullName evidence="2">Uncharacterized protein</fullName>
    </submittedName>
</protein>
<dbReference type="EMBL" id="BGZK01000194">
    <property type="protein sequence ID" value="GBP27492.1"/>
    <property type="molecule type" value="Genomic_DNA"/>
</dbReference>
<reference evidence="2 3" key="1">
    <citation type="journal article" date="2019" name="Commun. Biol.">
        <title>The bagworm genome reveals a unique fibroin gene that provides high tensile strength.</title>
        <authorList>
            <person name="Kono N."/>
            <person name="Nakamura H."/>
            <person name="Ohtoshi R."/>
            <person name="Tomita M."/>
            <person name="Numata K."/>
            <person name="Arakawa K."/>
        </authorList>
    </citation>
    <scope>NUCLEOTIDE SEQUENCE [LARGE SCALE GENOMIC DNA]</scope>
</reference>
<feature type="compositionally biased region" description="Polar residues" evidence="1">
    <location>
        <begin position="1"/>
        <end position="11"/>
    </location>
</feature>
<sequence>MQQQPTTSHGPSDTFGHMGLIGEAPLNADKSSQAAYSCLLQPAAQFVPSMRIFPKPAEVRPRTNEIREVNRAYIHHFNLSKNFVPNIVA</sequence>
<organism evidence="2 3">
    <name type="scientific">Eumeta variegata</name>
    <name type="common">Bagworm moth</name>
    <name type="synonym">Eumeta japonica</name>
    <dbReference type="NCBI Taxonomy" id="151549"/>
    <lineage>
        <taxon>Eukaryota</taxon>
        <taxon>Metazoa</taxon>
        <taxon>Ecdysozoa</taxon>
        <taxon>Arthropoda</taxon>
        <taxon>Hexapoda</taxon>
        <taxon>Insecta</taxon>
        <taxon>Pterygota</taxon>
        <taxon>Neoptera</taxon>
        <taxon>Endopterygota</taxon>
        <taxon>Lepidoptera</taxon>
        <taxon>Glossata</taxon>
        <taxon>Ditrysia</taxon>
        <taxon>Tineoidea</taxon>
        <taxon>Psychidae</taxon>
        <taxon>Oiketicinae</taxon>
        <taxon>Eumeta</taxon>
    </lineage>
</organism>
<comment type="caution">
    <text evidence="2">The sequence shown here is derived from an EMBL/GenBank/DDBJ whole genome shotgun (WGS) entry which is preliminary data.</text>
</comment>
<feature type="region of interest" description="Disordered" evidence="1">
    <location>
        <begin position="1"/>
        <end position="22"/>
    </location>
</feature>